<gene>
    <name evidence="1" type="ORF">JCM9157_2504</name>
</gene>
<accession>W4QTI8</accession>
<reference evidence="1 2" key="1">
    <citation type="journal article" date="2014" name="Genome Announc.">
        <title>Draft Genome Sequences of Three Alkaliphilic Bacillus Strains, Bacillus wakoensis JCM 9140T, Bacillus akibai JCM 9157T, and Bacillus hemicellulosilyticus JCM 9152T.</title>
        <authorList>
            <person name="Yuki M."/>
            <person name="Oshima K."/>
            <person name="Suda W."/>
            <person name="Oshida Y."/>
            <person name="Kitamura K."/>
            <person name="Iida T."/>
            <person name="Hattori M."/>
            <person name="Ohkuma M."/>
        </authorList>
    </citation>
    <scope>NUCLEOTIDE SEQUENCE [LARGE SCALE GENOMIC DNA]</scope>
    <source>
        <strain evidence="1 2">JCM 9157</strain>
    </source>
</reference>
<proteinExistence type="predicted"/>
<evidence type="ECO:0000313" key="2">
    <source>
        <dbReference type="Proteomes" id="UP000018896"/>
    </source>
</evidence>
<dbReference type="RefSeq" id="WP_035664849.1">
    <property type="nucleotide sequence ID" value="NZ_BAUV01000018.1"/>
</dbReference>
<dbReference type="eggNOG" id="COG4715">
    <property type="taxonomic scope" value="Bacteria"/>
</dbReference>
<protein>
    <submittedName>
        <fullName evidence="1">Uncharacterized protein</fullName>
    </submittedName>
</protein>
<dbReference type="OrthoDB" id="2851848at2"/>
<organism evidence="1 2">
    <name type="scientific">Halalkalibacter akibai (strain ATCC 43226 / DSM 21942 / CIP 109018 / JCM 9157 / 1139)</name>
    <name type="common">Bacillus akibai</name>
    <dbReference type="NCBI Taxonomy" id="1236973"/>
    <lineage>
        <taxon>Bacteria</taxon>
        <taxon>Bacillati</taxon>
        <taxon>Bacillota</taxon>
        <taxon>Bacilli</taxon>
        <taxon>Bacillales</taxon>
        <taxon>Bacillaceae</taxon>
        <taxon>Halalkalibacter</taxon>
    </lineage>
</organism>
<name>W4QTI8_HALA3</name>
<dbReference type="AlphaFoldDB" id="W4QTI8"/>
<evidence type="ECO:0000313" key="1">
    <source>
        <dbReference type="EMBL" id="GAE35401.1"/>
    </source>
</evidence>
<dbReference type="EMBL" id="BAUV01000018">
    <property type="protein sequence ID" value="GAE35401.1"/>
    <property type="molecule type" value="Genomic_DNA"/>
</dbReference>
<dbReference type="STRING" id="1236973.JCM9157_2504"/>
<keyword evidence="2" id="KW-1185">Reference proteome</keyword>
<sequence>MKHSLYKSDKEVYIEIQQPILSTFNTITASRYATNRHLEQISKEAIQTIDHIKNDPWQYYLIYLNGVYKRSIRLTNYLEFERRFEYFYRSMTEEIKRNVATLESNTYRLFLKKLLKLMTNDAEDEQAPWSNLLFSLFPVLPTAQIDYVYQTLTTNVDTEKCSHSLALAYSYVALLSGKELTALSVLQKNPVTTLEKDVLLHFELLQHRERWRTMKQWLAVLFPKKKAGQYGSLQKFVDEMNTVIPISTKEQNLIWNRWLLSPNYQRFLTYSKHLTSSQQNELIERLLPELELRLHQTEAAKTYEKILLAYGKFELAASYFLKYERDPTRLRDEKQELLTALKKHRPDLARPIYHQFIVRLVEKKSRIHYEQAASYIKELKSLYQNEKDQAIFAIYLSKLKKMYRTYRAFVEELKRIDL</sequence>
<dbReference type="Proteomes" id="UP000018896">
    <property type="component" value="Unassembled WGS sequence"/>
</dbReference>
<comment type="caution">
    <text evidence="1">The sequence shown here is derived from an EMBL/GenBank/DDBJ whole genome shotgun (WGS) entry which is preliminary data.</text>
</comment>